<gene>
    <name evidence="2" type="ORF">PLEPLA_LOCUS5763</name>
</gene>
<comment type="caution">
    <text evidence="2">The sequence shown here is derived from an EMBL/GenBank/DDBJ whole genome shotgun (WGS) entry which is preliminary data.</text>
</comment>
<dbReference type="Proteomes" id="UP001153269">
    <property type="component" value="Unassembled WGS sequence"/>
</dbReference>
<dbReference type="Gene3D" id="2.60.40.1730">
    <property type="entry name" value="tricorn interacting facor f3 domain"/>
    <property type="match status" value="1"/>
</dbReference>
<feature type="region of interest" description="Disordered" evidence="1">
    <location>
        <begin position="1"/>
        <end position="24"/>
    </location>
</feature>
<accession>A0A9N7TSZ5</accession>
<proteinExistence type="predicted"/>
<dbReference type="EMBL" id="CADEAL010000294">
    <property type="protein sequence ID" value="CAB1417941.1"/>
    <property type="molecule type" value="Genomic_DNA"/>
</dbReference>
<reference evidence="2" key="1">
    <citation type="submission" date="2020-03" db="EMBL/GenBank/DDBJ databases">
        <authorList>
            <person name="Weist P."/>
        </authorList>
    </citation>
    <scope>NUCLEOTIDE SEQUENCE</scope>
</reference>
<name>A0A9N7TSZ5_PLEPL</name>
<evidence type="ECO:0000256" key="1">
    <source>
        <dbReference type="SAM" id="MobiDB-lite"/>
    </source>
</evidence>
<sequence>MVDRVSVTAESGAGGRPANRPGGGVMRVHRHFSFPANQMYVVVLHREMKPMRLYRLNVSFDAAIEDELLGFFRSSYTLQREKRLCGLLLGSMVDRCSS</sequence>
<evidence type="ECO:0000313" key="3">
    <source>
        <dbReference type="Proteomes" id="UP001153269"/>
    </source>
</evidence>
<dbReference type="InterPro" id="IPR042097">
    <property type="entry name" value="Aminopeptidase_N-like_N_sf"/>
</dbReference>
<organism evidence="2 3">
    <name type="scientific">Pleuronectes platessa</name>
    <name type="common">European plaice</name>
    <dbReference type="NCBI Taxonomy" id="8262"/>
    <lineage>
        <taxon>Eukaryota</taxon>
        <taxon>Metazoa</taxon>
        <taxon>Chordata</taxon>
        <taxon>Craniata</taxon>
        <taxon>Vertebrata</taxon>
        <taxon>Euteleostomi</taxon>
        <taxon>Actinopterygii</taxon>
        <taxon>Neopterygii</taxon>
        <taxon>Teleostei</taxon>
        <taxon>Neoteleostei</taxon>
        <taxon>Acanthomorphata</taxon>
        <taxon>Carangaria</taxon>
        <taxon>Pleuronectiformes</taxon>
        <taxon>Pleuronectoidei</taxon>
        <taxon>Pleuronectidae</taxon>
        <taxon>Pleuronectes</taxon>
    </lineage>
</organism>
<protein>
    <submittedName>
        <fullName evidence="2">Uncharacterized protein</fullName>
    </submittedName>
</protein>
<dbReference type="AlphaFoldDB" id="A0A9N7TSZ5"/>
<evidence type="ECO:0000313" key="2">
    <source>
        <dbReference type="EMBL" id="CAB1417941.1"/>
    </source>
</evidence>
<keyword evidence="3" id="KW-1185">Reference proteome</keyword>